<protein>
    <recommendedName>
        <fullName evidence="4">Lipase</fullName>
    </recommendedName>
</protein>
<keyword evidence="1" id="KW-0812">Transmembrane</keyword>
<reference evidence="2 3" key="1">
    <citation type="submission" date="2016-10" db="EMBL/GenBank/DDBJ databases">
        <authorList>
            <person name="de Groot N.N."/>
        </authorList>
    </citation>
    <scope>NUCLEOTIDE SEQUENCE [LARGE SCALE GENOMIC DNA]</scope>
    <source>
        <strain evidence="2 3">Nm110</strain>
    </source>
</reference>
<dbReference type="RefSeq" id="WP_074667210.1">
    <property type="nucleotide sequence ID" value="NZ_FNNH01000023.1"/>
</dbReference>
<evidence type="ECO:0008006" key="4">
    <source>
        <dbReference type="Google" id="ProtNLM"/>
    </source>
</evidence>
<feature type="transmembrane region" description="Helical" evidence="1">
    <location>
        <begin position="21"/>
        <end position="48"/>
    </location>
</feature>
<keyword evidence="1" id="KW-0472">Membrane</keyword>
<accession>A0A1H2VQI4</accession>
<organism evidence="2 3">
    <name type="scientific">Nitrosomonas communis</name>
    <dbReference type="NCBI Taxonomy" id="44574"/>
    <lineage>
        <taxon>Bacteria</taxon>
        <taxon>Pseudomonadati</taxon>
        <taxon>Pseudomonadota</taxon>
        <taxon>Betaproteobacteria</taxon>
        <taxon>Nitrosomonadales</taxon>
        <taxon>Nitrosomonadaceae</taxon>
        <taxon>Nitrosomonas</taxon>
    </lineage>
</organism>
<evidence type="ECO:0000313" key="2">
    <source>
        <dbReference type="EMBL" id="SDW70615.1"/>
    </source>
</evidence>
<dbReference type="InterPro" id="IPR025498">
    <property type="entry name" value="DUF4389"/>
</dbReference>
<dbReference type="Pfam" id="PF14333">
    <property type="entry name" value="DUF4389"/>
    <property type="match status" value="1"/>
</dbReference>
<name>A0A1H2VQI4_9PROT</name>
<dbReference type="Proteomes" id="UP000183454">
    <property type="component" value="Unassembled WGS sequence"/>
</dbReference>
<proteinExistence type="predicted"/>
<keyword evidence="1" id="KW-1133">Transmembrane helix</keyword>
<gene>
    <name evidence="2" type="ORF">SAMN05421882_102342</name>
</gene>
<evidence type="ECO:0000313" key="3">
    <source>
        <dbReference type="Proteomes" id="UP000183454"/>
    </source>
</evidence>
<sequence>MKDEIKQRLQKTETWMRGLYMLLFIFVYGLMEFVIILVMLFQFVSIVLSGHTNVQLLKFSQNLAAYVYQIITFLTFNSEQLPFPFSAWPSEKTQYIEDDQ</sequence>
<evidence type="ECO:0000256" key="1">
    <source>
        <dbReference type="SAM" id="Phobius"/>
    </source>
</evidence>
<dbReference type="AlphaFoldDB" id="A0A1H2VQI4"/>
<dbReference type="EMBL" id="FNNH01000023">
    <property type="protein sequence ID" value="SDW70615.1"/>
    <property type="molecule type" value="Genomic_DNA"/>
</dbReference>